<dbReference type="GO" id="GO:0016887">
    <property type="term" value="F:ATP hydrolysis activity"/>
    <property type="evidence" value="ECO:0007669"/>
    <property type="project" value="InterPro"/>
</dbReference>
<keyword evidence="5" id="KW-1185">Reference proteome</keyword>
<dbReference type="AlphaFoldDB" id="A0A9W8Z2S3"/>
<dbReference type="PANTHER" id="PTHR12169">
    <property type="entry name" value="ATPASE N2B"/>
    <property type="match status" value="1"/>
</dbReference>
<evidence type="ECO:0000256" key="3">
    <source>
        <dbReference type="ARBA" id="ARBA00022840"/>
    </source>
</evidence>
<dbReference type="NCBIfam" id="NF040713">
    <property type="entry name" value="ZapE"/>
    <property type="match status" value="1"/>
</dbReference>
<dbReference type="Proteomes" id="UP001140453">
    <property type="component" value="Unassembled WGS sequence"/>
</dbReference>
<reference evidence="4" key="1">
    <citation type="submission" date="2022-10" db="EMBL/GenBank/DDBJ databases">
        <title>Tapping the CABI collections for fungal endophytes: first genome assemblies for Collariella, Neodidymelliopsis, Ascochyta clinopodiicola, Didymella pomorum, Didymosphaeria variabile, Neocosmospora piperis and Neocucurbitaria cava.</title>
        <authorList>
            <person name="Hill R."/>
        </authorList>
    </citation>
    <scope>NUCLEOTIDE SEQUENCE</scope>
    <source>
        <strain evidence="4">IMI 355082</strain>
    </source>
</reference>
<evidence type="ECO:0000256" key="2">
    <source>
        <dbReference type="ARBA" id="ARBA00022741"/>
    </source>
</evidence>
<dbReference type="PANTHER" id="PTHR12169:SF6">
    <property type="entry name" value="AFG1-LIKE ATPASE"/>
    <property type="match status" value="1"/>
</dbReference>
<dbReference type="OrthoDB" id="548867at2759"/>
<dbReference type="InterPro" id="IPR027417">
    <property type="entry name" value="P-loop_NTPase"/>
</dbReference>
<name>A0A9W8Z2S3_9PEZI</name>
<dbReference type="Pfam" id="PF03969">
    <property type="entry name" value="AFG1_ATPase"/>
    <property type="match status" value="1"/>
</dbReference>
<organism evidence="4 5">
    <name type="scientific">Gnomoniopsis smithogilvyi</name>
    <dbReference type="NCBI Taxonomy" id="1191159"/>
    <lineage>
        <taxon>Eukaryota</taxon>
        <taxon>Fungi</taxon>
        <taxon>Dikarya</taxon>
        <taxon>Ascomycota</taxon>
        <taxon>Pezizomycotina</taxon>
        <taxon>Sordariomycetes</taxon>
        <taxon>Sordariomycetidae</taxon>
        <taxon>Diaporthales</taxon>
        <taxon>Gnomoniaceae</taxon>
        <taxon>Gnomoniopsis</taxon>
    </lineage>
</organism>
<evidence type="ECO:0000256" key="1">
    <source>
        <dbReference type="ARBA" id="ARBA00010322"/>
    </source>
</evidence>
<comment type="caution">
    <text evidence="4">The sequence shown here is derived from an EMBL/GenBank/DDBJ whole genome shotgun (WGS) entry which is preliminary data.</text>
</comment>
<dbReference type="InterPro" id="IPR005654">
    <property type="entry name" value="ATPase_AFG1-like"/>
</dbReference>
<proteinExistence type="inferred from homology"/>
<dbReference type="GO" id="GO:0005739">
    <property type="term" value="C:mitochondrion"/>
    <property type="evidence" value="ECO:0007669"/>
    <property type="project" value="TreeGrafter"/>
</dbReference>
<comment type="similarity">
    <text evidence="1">Belongs to the AFG1 ATPase family.</text>
</comment>
<keyword evidence="3" id="KW-0067">ATP-binding</keyword>
<dbReference type="Gene3D" id="3.40.50.300">
    <property type="entry name" value="P-loop containing nucleotide triphosphate hydrolases"/>
    <property type="match status" value="1"/>
</dbReference>
<dbReference type="SUPFAM" id="SSF52540">
    <property type="entry name" value="P-loop containing nucleoside triphosphate hydrolases"/>
    <property type="match status" value="1"/>
</dbReference>
<evidence type="ECO:0000313" key="5">
    <source>
        <dbReference type="Proteomes" id="UP001140453"/>
    </source>
</evidence>
<dbReference type="GO" id="GO:0005524">
    <property type="term" value="F:ATP binding"/>
    <property type="evidence" value="ECO:0007669"/>
    <property type="project" value="UniProtKB-KW"/>
</dbReference>
<evidence type="ECO:0000313" key="4">
    <source>
        <dbReference type="EMBL" id="KAJ4396520.1"/>
    </source>
</evidence>
<dbReference type="EMBL" id="JAPEVB010000001">
    <property type="protein sequence ID" value="KAJ4396520.1"/>
    <property type="molecule type" value="Genomic_DNA"/>
</dbReference>
<sequence>MTVDALKSAYNALLSKGRLSANPGQAALVARLSKLQSSLINAPHDVPSGLYIFGGVGTGKSRIADLFAATLPPEVSRRRAHFNEFMLDIHSRLHRAWSAPGYAGDPLTNIGREVREEARVLCFDEFQVTDIADAMILQRLFTSIWAAGGIMVSTSNRHPDTLYENGLNRPLILPFIEQLKQRCELWKMAGDEDYRMSASGECVKTFFTDRAAFQEALEGACNGAESHMRTLRVMMGRHLRIRAADPDQTGRPVVHASFEELCEASLGAADYHALCYASSTIFLEGLRPLARNELDYARRLITLIDLAYESRTRVYCCSTTPVDGVFAEIVRAEQERLGFAAPRLDRMDVKRGGGSSSSMMSTFIGDTEWSATGLPASLATGGAGETDVVFAIGRAVSRLHEMGSKAYGSKD</sequence>
<evidence type="ECO:0008006" key="6">
    <source>
        <dbReference type="Google" id="ProtNLM"/>
    </source>
</evidence>
<gene>
    <name evidence="4" type="ORF">N0V93_000740</name>
</gene>
<keyword evidence="2" id="KW-0547">Nucleotide-binding</keyword>
<accession>A0A9W8Z2S3</accession>
<protein>
    <recommendedName>
        <fullName evidence="6">ATPase</fullName>
    </recommendedName>
</protein>